<proteinExistence type="predicted"/>
<evidence type="ECO:0000313" key="3">
    <source>
        <dbReference type="Proteomes" id="UP000593594"/>
    </source>
</evidence>
<feature type="domain" description="DSBA-like thioredoxin" evidence="1">
    <location>
        <begin position="9"/>
        <end position="210"/>
    </location>
</feature>
<dbReference type="PANTHER" id="PTHR13887">
    <property type="entry name" value="GLUTATHIONE S-TRANSFERASE KAPPA"/>
    <property type="match status" value="1"/>
</dbReference>
<evidence type="ECO:0000313" key="2">
    <source>
        <dbReference type="EMBL" id="QPC41404.1"/>
    </source>
</evidence>
<dbReference type="Pfam" id="PF01323">
    <property type="entry name" value="DSBA"/>
    <property type="match status" value="1"/>
</dbReference>
<dbReference type="AlphaFoldDB" id="A0A7S8C0Z1"/>
<dbReference type="PANTHER" id="PTHR13887:SF41">
    <property type="entry name" value="THIOREDOXIN SUPERFAMILY PROTEIN"/>
    <property type="match status" value="1"/>
</dbReference>
<dbReference type="Proteomes" id="UP000593594">
    <property type="component" value="Chromosome"/>
</dbReference>
<dbReference type="EMBL" id="CP058214">
    <property type="protein sequence ID" value="QPC41404.1"/>
    <property type="molecule type" value="Genomic_DNA"/>
</dbReference>
<sequence length="220" mass="24103">MTDSDTALTLDVVSDVMCPWCFIGKRRLETALAGRDPGAPAVEVHWRPFQLDATIPEGGMDRRDYLERKFGADRADSVYDRVREAGAEEGIAFAFDRIERSPNTLNAHRVIRWAGEDGRQDAVVERLFSLYFLEGANLSDPAVLAQAARDCGLDADRVSKLLASDADKDAVREEISLAQRMGVTGVPCFIVAGRYAVMGAQPPEVIADALSRAEADRTDD</sequence>
<name>A0A7S8C0Z1_9HYPH</name>
<dbReference type="GO" id="GO:0016491">
    <property type="term" value="F:oxidoreductase activity"/>
    <property type="evidence" value="ECO:0007669"/>
    <property type="project" value="InterPro"/>
</dbReference>
<dbReference type="SUPFAM" id="SSF52833">
    <property type="entry name" value="Thioredoxin-like"/>
    <property type="match status" value="1"/>
</dbReference>
<protein>
    <submittedName>
        <fullName evidence="2">DsbA family oxidoreductase</fullName>
    </submittedName>
</protein>
<dbReference type="InterPro" id="IPR036249">
    <property type="entry name" value="Thioredoxin-like_sf"/>
</dbReference>
<evidence type="ECO:0000259" key="1">
    <source>
        <dbReference type="Pfam" id="PF01323"/>
    </source>
</evidence>
<gene>
    <name evidence="2" type="ORF">HW532_00795</name>
</gene>
<organism evidence="2 3">
    <name type="scientific">Kaustia mangrovi</name>
    <dbReference type="NCBI Taxonomy" id="2593653"/>
    <lineage>
        <taxon>Bacteria</taxon>
        <taxon>Pseudomonadati</taxon>
        <taxon>Pseudomonadota</taxon>
        <taxon>Alphaproteobacteria</taxon>
        <taxon>Hyphomicrobiales</taxon>
        <taxon>Parvibaculaceae</taxon>
        <taxon>Kaustia</taxon>
    </lineage>
</organism>
<dbReference type="Gene3D" id="3.40.30.10">
    <property type="entry name" value="Glutaredoxin"/>
    <property type="match status" value="1"/>
</dbReference>
<dbReference type="KEGG" id="kmn:HW532_00795"/>
<keyword evidence="3" id="KW-1185">Reference proteome</keyword>
<dbReference type="CDD" id="cd03024">
    <property type="entry name" value="DsbA_FrnE"/>
    <property type="match status" value="1"/>
</dbReference>
<dbReference type="RefSeq" id="WP_213162623.1">
    <property type="nucleotide sequence ID" value="NZ_CP058214.1"/>
</dbReference>
<reference evidence="2 3" key="1">
    <citation type="submission" date="2020-06" db="EMBL/GenBank/DDBJ databases">
        <title>Genome sequence of 2 isolates from Red Sea Mangroves.</title>
        <authorList>
            <person name="Sefrji F."/>
            <person name="Michoud G."/>
            <person name="Merlino G."/>
            <person name="Daffonchio D."/>
        </authorList>
    </citation>
    <scope>NUCLEOTIDE SEQUENCE [LARGE SCALE GENOMIC DNA]</scope>
    <source>
        <strain evidence="2 3">R1DC25</strain>
    </source>
</reference>
<dbReference type="InterPro" id="IPR001853">
    <property type="entry name" value="DSBA-like_thioredoxin_dom"/>
</dbReference>
<accession>A0A7S8C0Z1</accession>